<dbReference type="InterPro" id="IPR001789">
    <property type="entry name" value="Sig_transdc_resp-reg_receiver"/>
</dbReference>
<keyword evidence="6" id="KW-0238">DNA-binding</keyword>
<dbReference type="PRINTS" id="PR01590">
    <property type="entry name" value="HTHFIS"/>
</dbReference>
<evidence type="ECO:0000256" key="3">
    <source>
        <dbReference type="ARBA" id="ARBA00022840"/>
    </source>
</evidence>
<dbReference type="HOGENOM" id="CLU_000445_0_6_10"/>
<dbReference type="PROSITE" id="PS00688">
    <property type="entry name" value="SIGMA54_INTERACT_3"/>
    <property type="match status" value="1"/>
</dbReference>
<evidence type="ECO:0000259" key="9">
    <source>
        <dbReference type="PROSITE" id="PS50045"/>
    </source>
</evidence>
<dbReference type="PROSITE" id="PS00676">
    <property type="entry name" value="SIGMA54_INTERACT_2"/>
    <property type="match status" value="1"/>
</dbReference>
<dbReference type="GO" id="GO:0006355">
    <property type="term" value="P:regulation of DNA-templated transcription"/>
    <property type="evidence" value="ECO:0007669"/>
    <property type="project" value="InterPro"/>
</dbReference>
<dbReference type="InterPro" id="IPR025943">
    <property type="entry name" value="Sigma_54_int_dom_ATP-bd_2"/>
</dbReference>
<dbReference type="PANTHER" id="PTHR32071:SF21">
    <property type="entry name" value="TRANSCRIPTIONAL REGULATORY PROTEIN FLGR"/>
    <property type="match status" value="1"/>
</dbReference>
<protein>
    <submittedName>
        <fullName evidence="11">Two component, sigma54 specific, transcriptional regulator, Fis family</fullName>
    </submittedName>
</protein>
<dbReference type="InterPro" id="IPR003593">
    <property type="entry name" value="AAA+_ATPase"/>
</dbReference>
<name>D0MGD9_RHOM4</name>
<dbReference type="SMART" id="SM00382">
    <property type="entry name" value="AAA"/>
    <property type="match status" value="1"/>
</dbReference>
<dbReference type="InterPro" id="IPR027417">
    <property type="entry name" value="P-loop_NTPase"/>
</dbReference>
<dbReference type="GO" id="GO:0000160">
    <property type="term" value="P:phosphorelay signal transduction system"/>
    <property type="evidence" value="ECO:0007669"/>
    <property type="project" value="UniProtKB-KW"/>
</dbReference>
<reference evidence="11 12" key="1">
    <citation type="journal article" date="2009" name="Stand. Genomic Sci.">
        <title>Complete genome sequence of Rhodothermus marinus type strain (R-10).</title>
        <authorList>
            <person name="Nolan M."/>
            <person name="Tindall B.J."/>
            <person name="Pomrenke H."/>
            <person name="Lapidus A."/>
            <person name="Copeland A."/>
            <person name="Glavina Del Rio T."/>
            <person name="Lucas S."/>
            <person name="Chen F."/>
            <person name="Tice H."/>
            <person name="Cheng J.F."/>
            <person name="Saunders E."/>
            <person name="Han C."/>
            <person name="Bruce D."/>
            <person name="Goodwin L."/>
            <person name="Chain P."/>
            <person name="Pitluck S."/>
            <person name="Ovchinikova G."/>
            <person name="Pati A."/>
            <person name="Ivanova N."/>
            <person name="Mavromatis K."/>
            <person name="Chen A."/>
            <person name="Palaniappan K."/>
            <person name="Land M."/>
            <person name="Hauser L."/>
            <person name="Chang Y.J."/>
            <person name="Jeffries C.D."/>
            <person name="Brettin T."/>
            <person name="Goker M."/>
            <person name="Bristow J."/>
            <person name="Eisen J.A."/>
            <person name="Markowitz V."/>
            <person name="Hugenholtz P."/>
            <person name="Kyrpides N.C."/>
            <person name="Klenk H.P."/>
            <person name="Detter J.C."/>
        </authorList>
    </citation>
    <scope>NUCLEOTIDE SEQUENCE [LARGE SCALE GENOMIC DNA]</scope>
    <source>
        <strain evidence="12">ATCC 43812 / DSM 4252 / R-10</strain>
    </source>
</reference>
<dbReference type="RefSeq" id="WP_012843307.1">
    <property type="nucleotide sequence ID" value="NC_013501.1"/>
</dbReference>
<dbReference type="STRING" id="518766.Rmar_0797"/>
<accession>D0MGD9</accession>
<feature type="domain" description="Response regulatory" evidence="10">
    <location>
        <begin position="10"/>
        <end position="126"/>
    </location>
</feature>
<dbReference type="SMART" id="SM00448">
    <property type="entry name" value="REC"/>
    <property type="match status" value="1"/>
</dbReference>
<dbReference type="PROSITE" id="PS50045">
    <property type="entry name" value="SIGMA54_INTERACT_4"/>
    <property type="match status" value="1"/>
</dbReference>
<organism evidence="11 12">
    <name type="scientific">Rhodothermus marinus (strain ATCC 43812 / DSM 4252 / R-10)</name>
    <name type="common">Rhodothermus obamensis</name>
    <dbReference type="NCBI Taxonomy" id="518766"/>
    <lineage>
        <taxon>Bacteria</taxon>
        <taxon>Pseudomonadati</taxon>
        <taxon>Rhodothermota</taxon>
        <taxon>Rhodothermia</taxon>
        <taxon>Rhodothermales</taxon>
        <taxon>Rhodothermaceae</taxon>
        <taxon>Rhodothermus</taxon>
    </lineage>
</organism>
<sequence length="472" mass="53834">MAAPQRDVPHILLVDDEHLLHTLFERLFTRHGLRLTSCYNALQAMEVLKKEADAFDLVITDFKMPDMDGLELLAYIRQEHPDLQVIMITAHANVQHAVRAMQNGAIDYIPKPFSTEELVERVQAALARRREQQEARAKQPARTSQRRARPTIEYVGEHPMIRRLKEMLPRVAANKAPVFIQGESGTGKEILARLIHQMSDRAEGPFVAINCANLPRELVESHLFGHRKGAFTGAIEDMTGAFERAEGGTLLLDEITEVDLAIQAKLLRVLQEQEIQKVGSTEPRKIDVRVIATSNRNLSEAIAKGEFREDLYHRLSVFPLSVPPLRERMSDVPLLVAHFIKKYCELYGLPPKKVSDALMERFMQYPWPGNVRQLENYVQRGVLLSAEREVIEVEDVFNDFFADAEPARQNASAEKEELLGRVQTIEDMEREMILRALKETNNNQQLAAQKLGISARTIRNKLKRYREQGLIS</sequence>
<dbReference type="FunFam" id="3.40.50.300:FF:000006">
    <property type="entry name" value="DNA-binding transcriptional regulator NtrC"/>
    <property type="match status" value="1"/>
</dbReference>
<evidence type="ECO:0000256" key="1">
    <source>
        <dbReference type="ARBA" id="ARBA00022553"/>
    </source>
</evidence>
<dbReference type="PROSITE" id="PS50110">
    <property type="entry name" value="RESPONSE_REGULATORY"/>
    <property type="match status" value="1"/>
</dbReference>
<dbReference type="CDD" id="cd00009">
    <property type="entry name" value="AAA"/>
    <property type="match status" value="1"/>
</dbReference>
<evidence type="ECO:0000256" key="5">
    <source>
        <dbReference type="ARBA" id="ARBA00023015"/>
    </source>
</evidence>
<dbReference type="Pfam" id="PF00158">
    <property type="entry name" value="Sigma54_activat"/>
    <property type="match status" value="1"/>
</dbReference>
<proteinExistence type="predicted"/>
<dbReference type="InterPro" id="IPR058031">
    <property type="entry name" value="AAA_lid_NorR"/>
</dbReference>
<dbReference type="InterPro" id="IPR025944">
    <property type="entry name" value="Sigma_54_int_dom_CS"/>
</dbReference>
<dbReference type="InterPro" id="IPR002078">
    <property type="entry name" value="Sigma_54_int"/>
</dbReference>
<dbReference type="InterPro" id="IPR009057">
    <property type="entry name" value="Homeodomain-like_sf"/>
</dbReference>
<dbReference type="FunFam" id="3.40.50.2300:FF:000018">
    <property type="entry name" value="DNA-binding transcriptional regulator NtrC"/>
    <property type="match status" value="1"/>
</dbReference>
<dbReference type="Gene3D" id="1.10.10.60">
    <property type="entry name" value="Homeodomain-like"/>
    <property type="match status" value="1"/>
</dbReference>
<evidence type="ECO:0000256" key="7">
    <source>
        <dbReference type="ARBA" id="ARBA00023163"/>
    </source>
</evidence>
<dbReference type="InterPro" id="IPR025662">
    <property type="entry name" value="Sigma_54_int_dom_ATP-bd_1"/>
</dbReference>
<dbReference type="PROSITE" id="PS00675">
    <property type="entry name" value="SIGMA54_INTERACT_1"/>
    <property type="match status" value="1"/>
</dbReference>
<dbReference type="GO" id="GO:0005524">
    <property type="term" value="F:ATP binding"/>
    <property type="evidence" value="ECO:0007669"/>
    <property type="project" value="UniProtKB-KW"/>
</dbReference>
<dbReference type="AlphaFoldDB" id="D0MGD9"/>
<dbReference type="Pfam" id="PF25601">
    <property type="entry name" value="AAA_lid_14"/>
    <property type="match status" value="1"/>
</dbReference>
<dbReference type="SUPFAM" id="SSF52172">
    <property type="entry name" value="CheY-like"/>
    <property type="match status" value="1"/>
</dbReference>
<dbReference type="InterPro" id="IPR002197">
    <property type="entry name" value="HTH_Fis"/>
</dbReference>
<dbReference type="eggNOG" id="COG2204">
    <property type="taxonomic scope" value="Bacteria"/>
</dbReference>
<keyword evidence="7" id="KW-0804">Transcription</keyword>
<gene>
    <name evidence="11" type="ordered locus">Rmar_0797</name>
</gene>
<evidence type="ECO:0000256" key="8">
    <source>
        <dbReference type="PROSITE-ProRule" id="PRU00169"/>
    </source>
</evidence>
<feature type="domain" description="Sigma-54 factor interaction" evidence="9">
    <location>
        <begin position="154"/>
        <end position="383"/>
    </location>
</feature>
<dbReference type="Gene3D" id="1.10.8.60">
    <property type="match status" value="1"/>
</dbReference>
<dbReference type="Pfam" id="PF00072">
    <property type="entry name" value="Response_reg"/>
    <property type="match status" value="1"/>
</dbReference>
<evidence type="ECO:0000313" key="11">
    <source>
        <dbReference type="EMBL" id="ACY47695.1"/>
    </source>
</evidence>
<dbReference type="PANTHER" id="PTHR32071">
    <property type="entry name" value="TRANSCRIPTIONAL REGULATORY PROTEIN"/>
    <property type="match status" value="1"/>
</dbReference>
<dbReference type="SUPFAM" id="SSF46689">
    <property type="entry name" value="Homeodomain-like"/>
    <property type="match status" value="1"/>
</dbReference>
<dbReference type="KEGG" id="rmr:Rmar_0797"/>
<dbReference type="GO" id="GO:0043565">
    <property type="term" value="F:sequence-specific DNA binding"/>
    <property type="evidence" value="ECO:0007669"/>
    <property type="project" value="InterPro"/>
</dbReference>
<keyword evidence="1 8" id="KW-0597">Phosphoprotein</keyword>
<keyword evidence="12" id="KW-1185">Reference proteome</keyword>
<evidence type="ECO:0000256" key="4">
    <source>
        <dbReference type="ARBA" id="ARBA00023012"/>
    </source>
</evidence>
<dbReference type="InterPro" id="IPR011006">
    <property type="entry name" value="CheY-like_superfamily"/>
</dbReference>
<keyword evidence="5" id="KW-0805">Transcription regulation</keyword>
<keyword evidence="4" id="KW-0902">Two-component regulatory system</keyword>
<keyword evidence="3" id="KW-0067">ATP-binding</keyword>
<dbReference type="Gene3D" id="3.40.50.2300">
    <property type="match status" value="1"/>
</dbReference>
<dbReference type="Pfam" id="PF02954">
    <property type="entry name" value="HTH_8"/>
    <property type="match status" value="1"/>
</dbReference>
<evidence type="ECO:0000256" key="6">
    <source>
        <dbReference type="ARBA" id="ARBA00023125"/>
    </source>
</evidence>
<evidence type="ECO:0000313" key="12">
    <source>
        <dbReference type="Proteomes" id="UP000002221"/>
    </source>
</evidence>
<feature type="modified residue" description="4-aspartylphosphate" evidence="8">
    <location>
        <position position="61"/>
    </location>
</feature>
<dbReference type="EMBL" id="CP001807">
    <property type="protein sequence ID" value="ACY47695.1"/>
    <property type="molecule type" value="Genomic_DNA"/>
</dbReference>
<keyword evidence="2" id="KW-0547">Nucleotide-binding</keyword>
<dbReference type="Proteomes" id="UP000002221">
    <property type="component" value="Chromosome"/>
</dbReference>
<dbReference type="Gene3D" id="3.40.50.300">
    <property type="entry name" value="P-loop containing nucleotide triphosphate hydrolases"/>
    <property type="match status" value="1"/>
</dbReference>
<evidence type="ECO:0000256" key="2">
    <source>
        <dbReference type="ARBA" id="ARBA00022741"/>
    </source>
</evidence>
<evidence type="ECO:0000259" key="10">
    <source>
        <dbReference type="PROSITE" id="PS50110"/>
    </source>
</evidence>
<dbReference type="SUPFAM" id="SSF52540">
    <property type="entry name" value="P-loop containing nucleoside triphosphate hydrolases"/>
    <property type="match status" value="1"/>
</dbReference>